<protein>
    <submittedName>
        <fullName evidence="1">Uncharacterized protein</fullName>
    </submittedName>
</protein>
<sequence length="166" mass="19428">MTENLENLQIEYVQSNTCKPDDDSNVKKDGFEVLCENFLFYRRRTIKDSSYWVFISRSKKPHNIQEDGGILDKNDVHVPLNEFQITSLQFIKKVKLRCSTEDVGSNKIFEDEQNKLFKLLKTDAEKNAFASLIPQFQKSLLFSLSEKDFGFTTNKILHLNIEFFTQ</sequence>
<dbReference type="AlphaFoldDB" id="A0A814F4G1"/>
<dbReference type="EMBL" id="CAJNOC010003297">
    <property type="protein sequence ID" value="CAF0976433.1"/>
    <property type="molecule type" value="Genomic_DNA"/>
</dbReference>
<dbReference type="Proteomes" id="UP000663879">
    <property type="component" value="Unassembled WGS sequence"/>
</dbReference>
<keyword evidence="2" id="KW-1185">Reference proteome</keyword>
<proteinExistence type="predicted"/>
<evidence type="ECO:0000313" key="2">
    <source>
        <dbReference type="Proteomes" id="UP000663879"/>
    </source>
</evidence>
<organism evidence="1 2">
    <name type="scientific">Brachionus calyciflorus</name>
    <dbReference type="NCBI Taxonomy" id="104777"/>
    <lineage>
        <taxon>Eukaryota</taxon>
        <taxon>Metazoa</taxon>
        <taxon>Spiralia</taxon>
        <taxon>Gnathifera</taxon>
        <taxon>Rotifera</taxon>
        <taxon>Eurotatoria</taxon>
        <taxon>Monogononta</taxon>
        <taxon>Pseudotrocha</taxon>
        <taxon>Ploima</taxon>
        <taxon>Brachionidae</taxon>
        <taxon>Brachionus</taxon>
    </lineage>
</organism>
<accession>A0A814F4G1</accession>
<reference evidence="1" key="1">
    <citation type="submission" date="2021-02" db="EMBL/GenBank/DDBJ databases">
        <authorList>
            <person name="Nowell W R."/>
        </authorList>
    </citation>
    <scope>NUCLEOTIDE SEQUENCE</scope>
    <source>
        <strain evidence="1">Ploen Becks lab</strain>
    </source>
</reference>
<gene>
    <name evidence="1" type="ORF">OXX778_LOCUS15190</name>
</gene>
<name>A0A814F4G1_9BILA</name>
<evidence type="ECO:0000313" key="1">
    <source>
        <dbReference type="EMBL" id="CAF0976433.1"/>
    </source>
</evidence>
<comment type="caution">
    <text evidence="1">The sequence shown here is derived from an EMBL/GenBank/DDBJ whole genome shotgun (WGS) entry which is preliminary data.</text>
</comment>